<sequence length="201" mass="22636">MPPYRLPLYHRQSPAVRCINFLCAVLLTLLLIAGIIIFVLWLSLRPHRPRFYLSDFSIPNANRQSGLANLPVRFAVGEHNPNQKIGIHFQEMAASVYYGDEVVAKGPVMQPFYLPPKGDTPVLGQLTATEPTPTDPAWGRFSGELAAGAVQLRLMLTSTVQFQTKMWDTKHHHMKAECDFTINGDGTLQQQDKNKPCELYF</sequence>
<accession>A0ABC9ETN7</accession>
<name>A0ABC9ETN7_9POAL</name>
<evidence type="ECO:0000256" key="4">
    <source>
        <dbReference type="ARBA" id="ARBA00023136"/>
    </source>
</evidence>
<dbReference type="SUPFAM" id="SSF117070">
    <property type="entry name" value="LEA14-like"/>
    <property type="match status" value="1"/>
</dbReference>
<dbReference type="InterPro" id="IPR004864">
    <property type="entry name" value="LEA_2"/>
</dbReference>
<evidence type="ECO:0000259" key="6">
    <source>
        <dbReference type="Pfam" id="PF03168"/>
    </source>
</evidence>
<evidence type="ECO:0000256" key="1">
    <source>
        <dbReference type="ARBA" id="ARBA00004167"/>
    </source>
</evidence>
<feature type="transmembrane region" description="Helical" evidence="5">
    <location>
        <begin position="21"/>
        <end position="44"/>
    </location>
</feature>
<keyword evidence="4 5" id="KW-0472">Membrane</keyword>
<dbReference type="PANTHER" id="PTHR31415">
    <property type="entry name" value="OS05G0367900 PROTEIN"/>
    <property type="match status" value="1"/>
</dbReference>
<reference evidence="8" key="1">
    <citation type="submission" date="2024-06" db="EMBL/GenBank/DDBJ databases">
        <authorList>
            <person name="Ryan C."/>
        </authorList>
    </citation>
    <scope>NUCLEOTIDE SEQUENCE [LARGE SCALE GENOMIC DNA]</scope>
</reference>
<comment type="subcellular location">
    <subcellularLocation>
        <location evidence="1">Membrane</location>
        <topology evidence="1">Single-pass membrane protein</topology>
    </subcellularLocation>
</comment>
<dbReference type="AlphaFoldDB" id="A0ABC9ETN7"/>
<dbReference type="GO" id="GO:0016020">
    <property type="term" value="C:membrane"/>
    <property type="evidence" value="ECO:0007669"/>
    <property type="project" value="UniProtKB-SubCell"/>
</dbReference>
<keyword evidence="8" id="KW-1185">Reference proteome</keyword>
<protein>
    <recommendedName>
        <fullName evidence="6">Late embryogenesis abundant protein LEA-2 subgroup domain-containing protein</fullName>
    </recommendedName>
</protein>
<keyword evidence="2 5" id="KW-0812">Transmembrane</keyword>
<evidence type="ECO:0000256" key="5">
    <source>
        <dbReference type="SAM" id="Phobius"/>
    </source>
</evidence>
<reference evidence="7 8" key="2">
    <citation type="submission" date="2024-10" db="EMBL/GenBank/DDBJ databases">
        <authorList>
            <person name="Ryan C."/>
        </authorList>
    </citation>
    <scope>NUCLEOTIDE SEQUENCE [LARGE SCALE GENOMIC DNA]</scope>
</reference>
<proteinExistence type="predicted"/>
<evidence type="ECO:0000256" key="3">
    <source>
        <dbReference type="ARBA" id="ARBA00022989"/>
    </source>
</evidence>
<organism evidence="7 8">
    <name type="scientific">Urochloa decumbens</name>
    <dbReference type="NCBI Taxonomy" id="240449"/>
    <lineage>
        <taxon>Eukaryota</taxon>
        <taxon>Viridiplantae</taxon>
        <taxon>Streptophyta</taxon>
        <taxon>Embryophyta</taxon>
        <taxon>Tracheophyta</taxon>
        <taxon>Spermatophyta</taxon>
        <taxon>Magnoliopsida</taxon>
        <taxon>Liliopsida</taxon>
        <taxon>Poales</taxon>
        <taxon>Poaceae</taxon>
        <taxon>PACMAD clade</taxon>
        <taxon>Panicoideae</taxon>
        <taxon>Panicodae</taxon>
        <taxon>Paniceae</taxon>
        <taxon>Melinidinae</taxon>
        <taxon>Urochloa</taxon>
    </lineage>
</organism>
<evidence type="ECO:0000256" key="2">
    <source>
        <dbReference type="ARBA" id="ARBA00022692"/>
    </source>
</evidence>
<dbReference type="EMBL" id="OZ075115">
    <property type="protein sequence ID" value="CAL5062426.1"/>
    <property type="molecule type" value="Genomic_DNA"/>
</dbReference>
<evidence type="ECO:0000313" key="7">
    <source>
        <dbReference type="EMBL" id="CAL5062426.1"/>
    </source>
</evidence>
<dbReference type="Proteomes" id="UP001497457">
    <property type="component" value="Chromosome 5rd"/>
</dbReference>
<evidence type="ECO:0000313" key="8">
    <source>
        <dbReference type="Proteomes" id="UP001497457"/>
    </source>
</evidence>
<dbReference type="InterPro" id="IPR044839">
    <property type="entry name" value="NDR1-like"/>
</dbReference>
<keyword evidence="3 5" id="KW-1133">Transmembrane helix</keyword>
<gene>
    <name evidence="7" type="ORF">URODEC1_LOCUS98288</name>
</gene>
<dbReference type="Pfam" id="PF03168">
    <property type="entry name" value="LEA_2"/>
    <property type="match status" value="1"/>
</dbReference>
<feature type="domain" description="Late embryogenesis abundant protein LEA-2 subgroup" evidence="6">
    <location>
        <begin position="80"/>
        <end position="178"/>
    </location>
</feature>
<dbReference type="PANTHER" id="PTHR31415:SF124">
    <property type="entry name" value="OS07G0531500 PROTEIN"/>
    <property type="match status" value="1"/>
</dbReference>